<evidence type="ECO:0000313" key="7">
    <source>
        <dbReference type="Proteomes" id="UP000051131"/>
    </source>
</evidence>
<gene>
    <name evidence="6" type="ORF">FC80_GL000409</name>
</gene>
<keyword evidence="4 6" id="KW-0067">ATP-binding</keyword>
<sequence>MKPMIEVTDLNIQVPGKKLFENLNFIIPANNLTCITGENGVGKTTLVKHLLQSFKSKSPQIKIHATRSRTQYVPQLRNIDDEFPLSIIDFVALGLHQSNLLWHTRSEKKLLQDVIQKTNLMAISKRPLGAASGGEKQRAFLAQALCAEPKLLILDESTASLDTVTKNELLILIRSLLIDRDITVLFITHDPELIEKYADYELHLSHLQAQLIKKGEREK</sequence>
<protein>
    <submittedName>
        <fullName evidence="6">ABC transporter ATP-binding protein</fullName>
    </submittedName>
</protein>
<dbReference type="RefSeq" id="WP_057828686.1">
    <property type="nucleotide sequence ID" value="NZ_AYZE01000008.1"/>
</dbReference>
<organism evidence="6 7">
    <name type="scientific">Liquorilactobacillus cacaonum DSM 21116</name>
    <dbReference type="NCBI Taxonomy" id="1423729"/>
    <lineage>
        <taxon>Bacteria</taxon>
        <taxon>Bacillati</taxon>
        <taxon>Bacillota</taxon>
        <taxon>Bacilli</taxon>
        <taxon>Lactobacillales</taxon>
        <taxon>Lactobacillaceae</taxon>
        <taxon>Liquorilactobacillus</taxon>
    </lineage>
</organism>
<dbReference type="EMBL" id="AYZE01000008">
    <property type="protein sequence ID" value="KRM92224.1"/>
    <property type="molecule type" value="Genomic_DNA"/>
</dbReference>
<dbReference type="Pfam" id="PF00005">
    <property type="entry name" value="ABC_tran"/>
    <property type="match status" value="1"/>
</dbReference>
<dbReference type="InterPro" id="IPR003439">
    <property type="entry name" value="ABC_transporter-like_ATP-bd"/>
</dbReference>
<reference evidence="6 7" key="1">
    <citation type="journal article" date="2015" name="Genome Announc.">
        <title>Expanding the biotechnology potential of lactobacilli through comparative genomics of 213 strains and associated genera.</title>
        <authorList>
            <person name="Sun Z."/>
            <person name="Harris H.M."/>
            <person name="McCann A."/>
            <person name="Guo C."/>
            <person name="Argimon S."/>
            <person name="Zhang W."/>
            <person name="Yang X."/>
            <person name="Jeffery I.B."/>
            <person name="Cooney J.C."/>
            <person name="Kagawa T.F."/>
            <person name="Liu W."/>
            <person name="Song Y."/>
            <person name="Salvetti E."/>
            <person name="Wrobel A."/>
            <person name="Rasinkangas P."/>
            <person name="Parkhill J."/>
            <person name="Rea M.C."/>
            <person name="O'Sullivan O."/>
            <person name="Ritari J."/>
            <person name="Douillard F.P."/>
            <person name="Paul Ross R."/>
            <person name="Yang R."/>
            <person name="Briner A.E."/>
            <person name="Felis G.E."/>
            <person name="de Vos W.M."/>
            <person name="Barrangou R."/>
            <person name="Klaenhammer T.R."/>
            <person name="Caufield P.W."/>
            <person name="Cui Y."/>
            <person name="Zhang H."/>
            <person name="O'Toole P.W."/>
        </authorList>
    </citation>
    <scope>NUCLEOTIDE SEQUENCE [LARGE SCALE GENOMIC DNA]</scope>
    <source>
        <strain evidence="6 7">DSM 21116</strain>
    </source>
</reference>
<dbReference type="AlphaFoldDB" id="A0A0R2CM14"/>
<dbReference type="Proteomes" id="UP000051131">
    <property type="component" value="Unassembled WGS sequence"/>
</dbReference>
<comment type="caution">
    <text evidence="6">The sequence shown here is derived from an EMBL/GenBank/DDBJ whole genome shotgun (WGS) entry which is preliminary data.</text>
</comment>
<dbReference type="OrthoDB" id="9806726at2"/>
<dbReference type="GO" id="GO:0016887">
    <property type="term" value="F:ATP hydrolysis activity"/>
    <property type="evidence" value="ECO:0007669"/>
    <property type="project" value="InterPro"/>
</dbReference>
<proteinExistence type="inferred from homology"/>
<evidence type="ECO:0000256" key="1">
    <source>
        <dbReference type="ARBA" id="ARBA00005417"/>
    </source>
</evidence>
<dbReference type="Gene3D" id="3.40.50.300">
    <property type="entry name" value="P-loop containing nucleotide triphosphate hydrolases"/>
    <property type="match status" value="1"/>
</dbReference>
<dbReference type="InterPro" id="IPR003593">
    <property type="entry name" value="AAA+_ATPase"/>
</dbReference>
<evidence type="ECO:0000259" key="5">
    <source>
        <dbReference type="PROSITE" id="PS50893"/>
    </source>
</evidence>
<dbReference type="PANTHER" id="PTHR42734:SF17">
    <property type="entry name" value="METAL TRANSPORT SYSTEM ATP-BINDING PROTEIN TM_0124-RELATED"/>
    <property type="match status" value="1"/>
</dbReference>
<dbReference type="SUPFAM" id="SSF52540">
    <property type="entry name" value="P-loop containing nucleoside triphosphate hydrolases"/>
    <property type="match status" value="1"/>
</dbReference>
<keyword evidence="2" id="KW-0813">Transport</keyword>
<dbReference type="PATRIC" id="fig|1423729.3.peg.412"/>
<dbReference type="PANTHER" id="PTHR42734">
    <property type="entry name" value="METAL TRANSPORT SYSTEM ATP-BINDING PROTEIN TM_0124-RELATED"/>
    <property type="match status" value="1"/>
</dbReference>
<keyword evidence="3" id="KW-0547">Nucleotide-binding</keyword>
<evidence type="ECO:0000256" key="2">
    <source>
        <dbReference type="ARBA" id="ARBA00022448"/>
    </source>
</evidence>
<evidence type="ECO:0000313" key="6">
    <source>
        <dbReference type="EMBL" id="KRM92224.1"/>
    </source>
</evidence>
<dbReference type="STRING" id="1423729.FC80_GL000409"/>
<evidence type="ECO:0000256" key="4">
    <source>
        <dbReference type="ARBA" id="ARBA00022840"/>
    </source>
</evidence>
<keyword evidence="7" id="KW-1185">Reference proteome</keyword>
<name>A0A0R2CM14_9LACO</name>
<accession>A0A0R2CM14</accession>
<dbReference type="PROSITE" id="PS50893">
    <property type="entry name" value="ABC_TRANSPORTER_2"/>
    <property type="match status" value="1"/>
</dbReference>
<dbReference type="InterPro" id="IPR050153">
    <property type="entry name" value="Metal_Ion_Import_ABC"/>
</dbReference>
<feature type="domain" description="ABC transporter" evidence="5">
    <location>
        <begin position="5"/>
        <end position="219"/>
    </location>
</feature>
<dbReference type="SMART" id="SM00382">
    <property type="entry name" value="AAA"/>
    <property type="match status" value="1"/>
</dbReference>
<dbReference type="InterPro" id="IPR027417">
    <property type="entry name" value="P-loop_NTPase"/>
</dbReference>
<comment type="similarity">
    <text evidence="1">Belongs to the ABC transporter superfamily.</text>
</comment>
<dbReference type="GO" id="GO:0005524">
    <property type="term" value="F:ATP binding"/>
    <property type="evidence" value="ECO:0007669"/>
    <property type="project" value="UniProtKB-KW"/>
</dbReference>
<evidence type="ECO:0000256" key="3">
    <source>
        <dbReference type="ARBA" id="ARBA00022741"/>
    </source>
</evidence>